<protein>
    <recommendedName>
        <fullName evidence="4">Membrane-associated protein</fullName>
    </recommendedName>
</protein>
<keyword evidence="1" id="KW-0812">Transmembrane</keyword>
<keyword evidence="1" id="KW-0472">Membrane</keyword>
<reference evidence="2 3" key="1">
    <citation type="journal article" date="2014" name="PLoS Genet.">
        <title>Phylogenetically driven sequencing of extremely halophilic archaea reveals strategies for static and dynamic osmo-response.</title>
        <authorList>
            <person name="Becker E.A."/>
            <person name="Seitzer P.M."/>
            <person name="Tritt A."/>
            <person name="Larsen D."/>
            <person name="Krusor M."/>
            <person name="Yao A.I."/>
            <person name="Wu D."/>
            <person name="Madern D."/>
            <person name="Eisen J.A."/>
            <person name="Darling A.E."/>
            <person name="Facciotti M.T."/>
        </authorList>
    </citation>
    <scope>NUCLEOTIDE SEQUENCE [LARGE SCALE GENOMIC DNA]</scope>
    <source>
        <strain evidence="2 3">JCM 13563</strain>
    </source>
</reference>
<feature type="transmembrane region" description="Helical" evidence="1">
    <location>
        <begin position="57"/>
        <end position="81"/>
    </location>
</feature>
<dbReference type="Proteomes" id="UP000011615">
    <property type="component" value="Unassembled WGS sequence"/>
</dbReference>
<feature type="transmembrane region" description="Helical" evidence="1">
    <location>
        <begin position="12"/>
        <end position="37"/>
    </location>
</feature>
<dbReference type="RefSeq" id="WP_008012113.1">
    <property type="nucleotide sequence ID" value="NZ_AOIT01000034.1"/>
</dbReference>
<comment type="caution">
    <text evidence="2">The sequence shown here is derived from an EMBL/GenBank/DDBJ whole genome shotgun (WGS) entry which is preliminary data.</text>
</comment>
<sequence>MSGSSTARIDETALGSAVGVLWAGGVVVLGLTARLGWGDKWRDMLSDVYIGYDSTPRGITMGAVWAFVDGFVGAYLLAWLYNRFRRIGK</sequence>
<organism evidence="2 3">
    <name type="scientific">Natrinema limicola JCM 13563</name>
    <dbReference type="NCBI Taxonomy" id="1230457"/>
    <lineage>
        <taxon>Archaea</taxon>
        <taxon>Methanobacteriati</taxon>
        <taxon>Methanobacteriota</taxon>
        <taxon>Stenosarchaea group</taxon>
        <taxon>Halobacteria</taxon>
        <taxon>Halobacteriales</taxon>
        <taxon>Natrialbaceae</taxon>
        <taxon>Natrinema</taxon>
    </lineage>
</organism>
<dbReference type="PATRIC" id="fig|1230457.4.peg.1838"/>
<dbReference type="AlphaFoldDB" id="M0CF81"/>
<proteinExistence type="predicted"/>
<evidence type="ECO:0000313" key="2">
    <source>
        <dbReference type="EMBL" id="ELZ21318.1"/>
    </source>
</evidence>
<gene>
    <name evidence="2" type="ORF">C476_09123</name>
</gene>
<name>M0CF81_9EURY</name>
<dbReference type="OrthoDB" id="189852at2157"/>
<dbReference type="EMBL" id="AOIT01000034">
    <property type="protein sequence ID" value="ELZ21318.1"/>
    <property type="molecule type" value="Genomic_DNA"/>
</dbReference>
<dbReference type="eggNOG" id="arCOG11653">
    <property type="taxonomic scope" value="Archaea"/>
</dbReference>
<keyword evidence="1" id="KW-1133">Transmembrane helix</keyword>
<evidence type="ECO:0008006" key="4">
    <source>
        <dbReference type="Google" id="ProtNLM"/>
    </source>
</evidence>
<dbReference type="NCBIfam" id="NF037947">
    <property type="entry name" value="holin_4"/>
    <property type="match status" value="1"/>
</dbReference>
<keyword evidence="3" id="KW-1185">Reference proteome</keyword>
<accession>M0CF81</accession>
<evidence type="ECO:0000256" key="1">
    <source>
        <dbReference type="SAM" id="Phobius"/>
    </source>
</evidence>
<dbReference type="STRING" id="1230457.C476_09123"/>
<evidence type="ECO:0000313" key="3">
    <source>
        <dbReference type="Proteomes" id="UP000011615"/>
    </source>
</evidence>